<organism evidence="3 4">
    <name type="scientific">Micromonospora auratinigra</name>
    <dbReference type="NCBI Taxonomy" id="261654"/>
    <lineage>
        <taxon>Bacteria</taxon>
        <taxon>Bacillati</taxon>
        <taxon>Actinomycetota</taxon>
        <taxon>Actinomycetes</taxon>
        <taxon>Micromonosporales</taxon>
        <taxon>Micromonosporaceae</taxon>
        <taxon>Micromonospora</taxon>
    </lineage>
</organism>
<keyword evidence="2" id="KW-0812">Transmembrane</keyword>
<keyword evidence="4" id="KW-1185">Reference proteome</keyword>
<feature type="transmembrane region" description="Helical" evidence="2">
    <location>
        <begin position="241"/>
        <end position="260"/>
    </location>
</feature>
<evidence type="ECO:0008006" key="5">
    <source>
        <dbReference type="Google" id="ProtNLM"/>
    </source>
</evidence>
<evidence type="ECO:0000256" key="1">
    <source>
        <dbReference type="SAM" id="MobiDB-lite"/>
    </source>
</evidence>
<protein>
    <recommendedName>
        <fullName evidence="5">Sensor</fullName>
    </recommendedName>
</protein>
<feature type="transmembrane region" description="Helical" evidence="2">
    <location>
        <begin position="132"/>
        <end position="151"/>
    </location>
</feature>
<keyword evidence="2" id="KW-0472">Membrane</keyword>
<feature type="transmembrane region" description="Helical" evidence="2">
    <location>
        <begin position="72"/>
        <end position="95"/>
    </location>
</feature>
<name>A0A1A9A2S1_9ACTN</name>
<evidence type="ECO:0000313" key="4">
    <source>
        <dbReference type="Proteomes" id="UP000199385"/>
    </source>
</evidence>
<keyword evidence="2" id="KW-1133">Transmembrane helix</keyword>
<dbReference type="Proteomes" id="UP000199385">
    <property type="component" value="Chromosome I"/>
</dbReference>
<evidence type="ECO:0000256" key="2">
    <source>
        <dbReference type="SAM" id="Phobius"/>
    </source>
</evidence>
<sequence length="272" mass="28636">MVPGQWSAKTGPMPSPGKAPRLAHRLLTRWLTAYDAESRRRLVRSVTAVPRALAAVPAALRRPHRVRAVGRALLALPVAVAGSALTGTLAFLLLINVLGYPFRPWLGLGHGGRDIWTGYADSWGGPTLAGAWLTHAAGLLLLVVPPVVWAVRGLTTLQRRLTDEPAAATRVTTRRTGAGRSGVAATRVLPPAARPLSTGPVPGRLRRTGAVLAASGLLVAFSLTAHVNGIGDNLLWVPRDVASSLALAVTLTPVAALLLLRRTTWWAAAARS</sequence>
<dbReference type="PATRIC" id="fig|261654.4.peg.4826"/>
<feature type="region of interest" description="Disordered" evidence="1">
    <location>
        <begin position="1"/>
        <end position="20"/>
    </location>
</feature>
<feature type="transmembrane region" description="Helical" evidence="2">
    <location>
        <begin position="210"/>
        <end position="229"/>
    </location>
</feature>
<accession>A0A1A9A2S1</accession>
<dbReference type="EMBL" id="LT594323">
    <property type="protein sequence ID" value="SBT50386.1"/>
    <property type="molecule type" value="Genomic_DNA"/>
</dbReference>
<gene>
    <name evidence="3" type="ORF">GA0070611_4756</name>
</gene>
<dbReference type="AlphaFoldDB" id="A0A1A9A2S1"/>
<proteinExistence type="predicted"/>
<evidence type="ECO:0000313" key="3">
    <source>
        <dbReference type="EMBL" id="SBT50386.1"/>
    </source>
</evidence>
<reference evidence="4" key="1">
    <citation type="submission" date="2016-06" db="EMBL/GenBank/DDBJ databases">
        <authorList>
            <person name="Varghese N."/>
            <person name="Submissions Spin"/>
        </authorList>
    </citation>
    <scope>NUCLEOTIDE SEQUENCE [LARGE SCALE GENOMIC DNA]</scope>
    <source>
        <strain evidence="4">DSM 44815</strain>
    </source>
</reference>
<dbReference type="STRING" id="261654.GA0070611_4756"/>